<name>A0A3R8Q2T2_9SPHN</name>
<comment type="caution">
    <text evidence="1">The sequence shown here is derived from an EMBL/GenBank/DDBJ whole genome shotgun (WGS) entry which is preliminary data.</text>
</comment>
<reference evidence="1 2" key="1">
    <citation type="submission" date="2018-12" db="EMBL/GenBank/DDBJ databases">
        <authorList>
            <person name="Kim S.-J."/>
            <person name="Jung G.-Y."/>
        </authorList>
    </citation>
    <scope>NUCLEOTIDE SEQUENCE [LARGE SCALE GENOMIC DNA]</scope>
    <source>
        <strain evidence="1 2">03SU3-P</strain>
    </source>
</reference>
<proteinExistence type="predicted"/>
<dbReference type="Gene3D" id="3.40.50.300">
    <property type="entry name" value="P-loop containing nucleotide triphosphate hydrolases"/>
    <property type="match status" value="1"/>
</dbReference>
<dbReference type="Gene3D" id="1.10.8.60">
    <property type="match status" value="1"/>
</dbReference>
<dbReference type="InterPro" id="IPR027417">
    <property type="entry name" value="P-loop_NTPase"/>
</dbReference>
<evidence type="ECO:0000313" key="2">
    <source>
        <dbReference type="Proteomes" id="UP000268553"/>
    </source>
</evidence>
<dbReference type="OrthoDB" id="7390113at2"/>
<dbReference type="RefSeq" id="WP_125230007.1">
    <property type="nucleotide sequence ID" value="NZ_RWJI01000001.1"/>
</dbReference>
<gene>
    <name evidence="1" type="ORF">D7D48_03715</name>
</gene>
<keyword evidence="2" id="KW-1185">Reference proteome</keyword>
<dbReference type="SUPFAM" id="SSF52540">
    <property type="entry name" value="P-loop containing nucleoside triphosphate hydrolases"/>
    <property type="match status" value="1"/>
</dbReference>
<dbReference type="EMBL" id="RWJI01000001">
    <property type="protein sequence ID" value="RRQ51991.1"/>
    <property type="molecule type" value="Genomic_DNA"/>
</dbReference>
<evidence type="ECO:0000313" key="1">
    <source>
        <dbReference type="EMBL" id="RRQ51991.1"/>
    </source>
</evidence>
<protein>
    <submittedName>
        <fullName evidence="1">ATPase</fullName>
    </submittedName>
</protein>
<accession>A0A3R8Q2T2</accession>
<dbReference type="AlphaFoldDB" id="A0A3R8Q2T2"/>
<dbReference type="Proteomes" id="UP000268553">
    <property type="component" value="Unassembled WGS sequence"/>
</dbReference>
<organism evidence="1 2">
    <name type="scientific">Sphingorhabdus wooponensis</name>
    <dbReference type="NCBI Taxonomy" id="940136"/>
    <lineage>
        <taxon>Bacteria</taxon>
        <taxon>Pseudomonadati</taxon>
        <taxon>Pseudomonadota</taxon>
        <taxon>Alphaproteobacteria</taxon>
        <taxon>Sphingomonadales</taxon>
        <taxon>Sphingomonadaceae</taxon>
        <taxon>Sphingorhabdus</taxon>
    </lineage>
</organism>
<sequence length="194" mass="20912">MRQIALPLDELRGGASSSLIITESNAAAFAGLSSAAGWAKRCAILTGPARSGKTLMARYFSGQNGTVIDEAEASSDETLFNAWNRAQESGVPLLLISRWQPAEWNIALPDLQSRLGAAMLLEIAPPDDEMIEQLLQKQLADRGAAISIDALSYVKRRIERSYVAIERFARSANAMALSENAPVNLALVKKVLEG</sequence>